<dbReference type="KEGG" id="pko:PKOR_13195"/>
<proteinExistence type="predicted"/>
<dbReference type="PATRIC" id="fig|400092.3.peg.2879"/>
<accession>A0A0E3ZEQ0</accession>
<reference evidence="2 3" key="1">
    <citation type="journal article" date="2015" name="Sci. Rep.">
        <title>Unraveling adaptation of Pontibacter korlensis to radiation and infertility in desert through complete genome and comparative transcriptomic analysis.</title>
        <authorList>
            <person name="Dai J."/>
            <person name="Dai W."/>
            <person name="Qiu C."/>
            <person name="Yang Z."/>
            <person name="Zhang Y."/>
            <person name="Zhou M."/>
            <person name="Zhang L."/>
            <person name="Fang C."/>
            <person name="Gao Q."/>
            <person name="Yang Q."/>
            <person name="Li X."/>
            <person name="Wang Z."/>
            <person name="Wang Z."/>
            <person name="Jia Z."/>
            <person name="Chen X."/>
        </authorList>
    </citation>
    <scope>NUCLEOTIDE SEQUENCE [LARGE SCALE GENOMIC DNA]</scope>
    <source>
        <strain evidence="2 3">X14-1T</strain>
    </source>
</reference>
<evidence type="ECO:0000313" key="2">
    <source>
        <dbReference type="EMBL" id="AKD03893.1"/>
    </source>
</evidence>
<feature type="coiled-coil region" evidence="1">
    <location>
        <begin position="79"/>
        <end position="106"/>
    </location>
</feature>
<organism evidence="2 3">
    <name type="scientific">Pontibacter korlensis</name>
    <dbReference type="NCBI Taxonomy" id="400092"/>
    <lineage>
        <taxon>Bacteria</taxon>
        <taxon>Pseudomonadati</taxon>
        <taxon>Bacteroidota</taxon>
        <taxon>Cytophagia</taxon>
        <taxon>Cytophagales</taxon>
        <taxon>Hymenobacteraceae</taxon>
        <taxon>Pontibacter</taxon>
    </lineage>
</organism>
<evidence type="ECO:0000256" key="1">
    <source>
        <dbReference type="SAM" id="Coils"/>
    </source>
</evidence>
<keyword evidence="3" id="KW-1185">Reference proteome</keyword>
<gene>
    <name evidence="2" type="ORF">PKOR_13195</name>
</gene>
<protein>
    <submittedName>
        <fullName evidence="2">Uncharacterized protein</fullName>
    </submittedName>
</protein>
<dbReference type="Proteomes" id="UP000033109">
    <property type="component" value="Chromosome"/>
</dbReference>
<dbReference type="RefSeq" id="WP_046311345.1">
    <property type="nucleotide sequence ID" value="NZ_CBCSCY010000003.1"/>
</dbReference>
<keyword evidence="1" id="KW-0175">Coiled coil</keyword>
<dbReference type="OrthoDB" id="883648at2"/>
<evidence type="ECO:0000313" key="3">
    <source>
        <dbReference type="Proteomes" id="UP000033109"/>
    </source>
</evidence>
<dbReference type="AlphaFoldDB" id="A0A0E3ZEQ0"/>
<name>A0A0E3ZEQ0_9BACT</name>
<sequence length="237" mass="28481">MLMNKHRHTLQYTFVLCLLTTIWSCDGRREVEDSREVVVNTADDDTAKVVRSGQTAEQELEEFRGWLNRQAEKGDTAIRREWPEVKEELRRRNAQLENRFDSLSTKSKQEFRDLQGRYKQWEERQERRMQQPLDANKIAEWQEQLLREYDNLDQLQASQLREAYLTFMGTVRTKRQNWSQNEWDYVDHVYGQLNQRRRQLEEQISTADNLKIRTLQAEYLTLEGAADTKDMFRNVAE</sequence>
<dbReference type="HOGENOM" id="CLU_1169820_0_0_10"/>
<dbReference type="EMBL" id="CP009621">
    <property type="protein sequence ID" value="AKD03893.1"/>
    <property type="molecule type" value="Genomic_DNA"/>
</dbReference>